<dbReference type="PANTHER" id="PTHR30055:SF234">
    <property type="entry name" value="HTH-TYPE TRANSCRIPTIONAL REGULATOR BETI"/>
    <property type="match status" value="1"/>
</dbReference>
<dbReference type="Pfam" id="PF00440">
    <property type="entry name" value="TetR_N"/>
    <property type="match status" value="1"/>
</dbReference>
<feature type="DNA-binding region" description="H-T-H motif" evidence="4">
    <location>
        <begin position="31"/>
        <end position="50"/>
    </location>
</feature>
<dbReference type="SUPFAM" id="SSF46689">
    <property type="entry name" value="Homeodomain-like"/>
    <property type="match status" value="1"/>
</dbReference>
<dbReference type="PROSITE" id="PS50977">
    <property type="entry name" value="HTH_TETR_2"/>
    <property type="match status" value="1"/>
</dbReference>
<dbReference type="InterPro" id="IPR050109">
    <property type="entry name" value="HTH-type_TetR-like_transc_reg"/>
</dbReference>
<dbReference type="Proteomes" id="UP001595975">
    <property type="component" value="Unassembled WGS sequence"/>
</dbReference>
<evidence type="ECO:0000313" key="7">
    <source>
        <dbReference type="Proteomes" id="UP001595975"/>
    </source>
</evidence>
<dbReference type="InterPro" id="IPR001647">
    <property type="entry name" value="HTH_TetR"/>
</dbReference>
<name>A0ABW0WTB8_9ACTN</name>
<gene>
    <name evidence="6" type="ORF">ACFP3U_00800</name>
</gene>
<dbReference type="Gene3D" id="1.10.357.10">
    <property type="entry name" value="Tetracycline Repressor, domain 2"/>
    <property type="match status" value="1"/>
</dbReference>
<dbReference type="EMBL" id="JBHSOF010000001">
    <property type="protein sequence ID" value="MFC5661513.1"/>
    <property type="molecule type" value="Genomic_DNA"/>
</dbReference>
<dbReference type="InterPro" id="IPR009057">
    <property type="entry name" value="Homeodomain-like_sf"/>
</dbReference>
<protein>
    <submittedName>
        <fullName evidence="6">TetR family transcriptional regulator</fullName>
    </submittedName>
</protein>
<evidence type="ECO:0000313" key="6">
    <source>
        <dbReference type="EMBL" id="MFC5661513.1"/>
    </source>
</evidence>
<dbReference type="RefSeq" id="WP_380223072.1">
    <property type="nucleotide sequence ID" value="NZ_JBHSOF010000001.1"/>
</dbReference>
<accession>A0ABW0WTB8</accession>
<keyword evidence="7" id="KW-1185">Reference proteome</keyword>
<evidence type="ECO:0000259" key="5">
    <source>
        <dbReference type="PROSITE" id="PS50977"/>
    </source>
</evidence>
<dbReference type="SUPFAM" id="SSF48498">
    <property type="entry name" value="Tetracyclin repressor-like, C-terminal domain"/>
    <property type="match status" value="1"/>
</dbReference>
<organism evidence="6 7">
    <name type="scientific">Kitasatospora misakiensis</name>
    <dbReference type="NCBI Taxonomy" id="67330"/>
    <lineage>
        <taxon>Bacteria</taxon>
        <taxon>Bacillati</taxon>
        <taxon>Actinomycetota</taxon>
        <taxon>Actinomycetes</taxon>
        <taxon>Kitasatosporales</taxon>
        <taxon>Streptomycetaceae</taxon>
        <taxon>Kitasatospora</taxon>
    </lineage>
</organism>
<proteinExistence type="predicted"/>
<comment type="caution">
    <text evidence="6">The sequence shown here is derived from an EMBL/GenBank/DDBJ whole genome shotgun (WGS) entry which is preliminary data.</text>
</comment>
<keyword evidence="1" id="KW-0805">Transcription regulation</keyword>
<dbReference type="PRINTS" id="PR00455">
    <property type="entry name" value="HTHTETR"/>
</dbReference>
<sequence length="212" mass="22475">MMKQQRARRTREKVLDAAAEEFSTQGYSRATLNAVAQRTGMTKGALYGHFASKRALAGALMSQSRQVWEEMRLARDVPGVEATAVLEGLVLDLAVRLKEDVRLRAALRLATDCPDPVGPAPAVAAPSGAPDIFEDVQRGLVTLIRRAQGEGTMAPRPPELVAQLLLAVLHGAPHVAFGPPGAPDDPAAYDAAWRLLLDSLTAVPAVGAARAT</sequence>
<evidence type="ECO:0000256" key="4">
    <source>
        <dbReference type="PROSITE-ProRule" id="PRU00335"/>
    </source>
</evidence>
<evidence type="ECO:0000256" key="2">
    <source>
        <dbReference type="ARBA" id="ARBA00023125"/>
    </source>
</evidence>
<keyword evidence="3" id="KW-0804">Transcription</keyword>
<evidence type="ECO:0000256" key="3">
    <source>
        <dbReference type="ARBA" id="ARBA00023163"/>
    </source>
</evidence>
<keyword evidence="2 4" id="KW-0238">DNA-binding</keyword>
<evidence type="ECO:0000256" key="1">
    <source>
        <dbReference type="ARBA" id="ARBA00023015"/>
    </source>
</evidence>
<dbReference type="InterPro" id="IPR036271">
    <property type="entry name" value="Tet_transcr_reg_TetR-rel_C_sf"/>
</dbReference>
<reference evidence="7" key="1">
    <citation type="journal article" date="2019" name="Int. J. Syst. Evol. Microbiol.">
        <title>The Global Catalogue of Microorganisms (GCM) 10K type strain sequencing project: providing services to taxonomists for standard genome sequencing and annotation.</title>
        <authorList>
            <consortium name="The Broad Institute Genomics Platform"/>
            <consortium name="The Broad Institute Genome Sequencing Center for Infectious Disease"/>
            <person name="Wu L."/>
            <person name="Ma J."/>
        </authorList>
    </citation>
    <scope>NUCLEOTIDE SEQUENCE [LARGE SCALE GENOMIC DNA]</scope>
    <source>
        <strain evidence="7">CGMCC 4.1437</strain>
    </source>
</reference>
<dbReference type="PANTHER" id="PTHR30055">
    <property type="entry name" value="HTH-TYPE TRANSCRIPTIONAL REGULATOR RUTR"/>
    <property type="match status" value="1"/>
</dbReference>
<feature type="domain" description="HTH tetR-type" evidence="5">
    <location>
        <begin position="8"/>
        <end position="68"/>
    </location>
</feature>